<comment type="caution">
    <text evidence="5">The sequence shown here is derived from an EMBL/GenBank/DDBJ whole genome shotgun (WGS) entry which is preliminary data.</text>
</comment>
<dbReference type="Pfam" id="PF23374">
    <property type="entry name" value="Fn3_arc"/>
    <property type="match status" value="1"/>
</dbReference>
<keyword evidence="1" id="KW-0175">Coiled coil</keyword>
<name>A0A6B0SNV8_9EURY</name>
<protein>
    <submittedName>
        <fullName evidence="5">Uncharacterized protein</fullName>
    </submittedName>
</protein>
<keyword evidence="6" id="KW-1185">Reference proteome</keyword>
<dbReference type="EMBL" id="WUUU01000047">
    <property type="protein sequence ID" value="MXR20520.1"/>
    <property type="molecule type" value="Genomic_DNA"/>
</dbReference>
<evidence type="ECO:0000313" key="6">
    <source>
        <dbReference type="Proteomes" id="UP000471521"/>
    </source>
</evidence>
<dbReference type="InterPro" id="IPR055522">
    <property type="entry name" value="DUF7096"/>
</dbReference>
<dbReference type="AlphaFoldDB" id="A0A6B0SNV8"/>
<dbReference type="Pfam" id="PF23375">
    <property type="entry name" value="DUF7094"/>
    <property type="match status" value="1"/>
</dbReference>
<evidence type="ECO:0000256" key="1">
    <source>
        <dbReference type="SAM" id="Coils"/>
    </source>
</evidence>
<dbReference type="OrthoDB" id="201701at2157"/>
<proteinExistence type="predicted"/>
<dbReference type="InterPro" id="IPR055520">
    <property type="entry name" value="DUF7094"/>
</dbReference>
<dbReference type="Pfam" id="PF23379">
    <property type="entry name" value="DUF7096"/>
    <property type="match status" value="1"/>
</dbReference>
<organism evidence="5 6">
    <name type="scientific">Halobacterium bonnevillei</name>
    <dbReference type="NCBI Taxonomy" id="2692200"/>
    <lineage>
        <taxon>Archaea</taxon>
        <taxon>Methanobacteriati</taxon>
        <taxon>Methanobacteriota</taxon>
        <taxon>Stenosarchaea group</taxon>
        <taxon>Halobacteria</taxon>
        <taxon>Halobacteriales</taxon>
        <taxon>Halobacteriaceae</taxon>
        <taxon>Halobacterium</taxon>
    </lineage>
</organism>
<feature type="domain" description="Fibronectin-III type-like" evidence="2">
    <location>
        <begin position="319"/>
        <end position="389"/>
    </location>
</feature>
<evidence type="ECO:0000259" key="3">
    <source>
        <dbReference type="Pfam" id="PF23375"/>
    </source>
</evidence>
<accession>A0A6B0SNV8</accession>
<feature type="coiled-coil region" evidence="1">
    <location>
        <begin position="101"/>
        <end position="128"/>
    </location>
</feature>
<evidence type="ECO:0000259" key="2">
    <source>
        <dbReference type="Pfam" id="PF23374"/>
    </source>
</evidence>
<evidence type="ECO:0000313" key="5">
    <source>
        <dbReference type="EMBL" id="MXR20520.1"/>
    </source>
</evidence>
<dbReference type="InterPro" id="IPR056397">
    <property type="entry name" value="Fn3_arc"/>
</dbReference>
<sequence>MSRARPALVAVLLVVASATAALAVSGSVSAPVQPSDDPVVATSENSTRVLLLTEADAAEFSQPTASVTDTLDSGYAELSTDLRFKQVEQRLEAAETPAEKRQVLENATRTAERRLESLQTREQAARSQFASGQITSREFLFEISTIHAEATRLVSTIGRSTSEGTLYDYAGTLTEDTDVRPRLSRVRTQLAGLEGPVRERVAAVVHGDRDAIRVHVTVGDGLMLSTIDGGEYVRETYRPDNLADETADYGDARGLVNSLYPWIEQITPESSLTLSANYAIIYNVNHPHGQLAVWVNAATERVYVERQEVVLSQLPADAEVTHTTNNTTLSTSRTYAGGPLLVQVQNASGAPVDATISLDGLEVGETDNDGRLWLLSPAGDYTITADPADGPTLQANVSAPPKP</sequence>
<gene>
    <name evidence="5" type="ORF">GRX66_07840</name>
</gene>
<dbReference type="RefSeq" id="WP_159526066.1">
    <property type="nucleotide sequence ID" value="NZ_WUUU01000047.1"/>
</dbReference>
<evidence type="ECO:0000259" key="4">
    <source>
        <dbReference type="Pfam" id="PF23379"/>
    </source>
</evidence>
<dbReference type="Proteomes" id="UP000471521">
    <property type="component" value="Unassembled WGS sequence"/>
</dbReference>
<feature type="domain" description="DUF7094" evidence="3">
    <location>
        <begin position="215"/>
        <end position="315"/>
    </location>
</feature>
<reference evidence="5 6" key="1">
    <citation type="submission" date="2019-12" db="EMBL/GenBank/DDBJ databases">
        <title>Isolation and characterization of three novel carbon monoxide-oxidizing members of Halobacteria from salione crusts and soils.</title>
        <authorList>
            <person name="Myers M.R."/>
            <person name="King G.M."/>
        </authorList>
    </citation>
    <scope>NUCLEOTIDE SEQUENCE [LARGE SCALE GENOMIC DNA]</scope>
    <source>
        <strain evidence="5 6">PCN9</strain>
    </source>
</reference>
<feature type="domain" description="DUF7096" evidence="4">
    <location>
        <begin position="1"/>
        <end position="209"/>
    </location>
</feature>